<protein>
    <submittedName>
        <fullName evidence="3">Zinc ribbon domain-containing protein</fullName>
    </submittedName>
</protein>
<dbReference type="RefSeq" id="WP_163298467.1">
    <property type="nucleotide sequence ID" value="NZ_JAAGRR010000048.1"/>
</dbReference>
<dbReference type="Pfam" id="PF09723">
    <property type="entry name" value="Zn_ribbon_8"/>
    <property type="match status" value="1"/>
</dbReference>
<reference evidence="3 4" key="1">
    <citation type="submission" date="2020-02" db="EMBL/GenBank/DDBJ databases">
        <title>Comparative genomics of sulfur disproportionating microorganisms.</title>
        <authorList>
            <person name="Ward L.M."/>
            <person name="Bertran E."/>
            <person name="Johnston D.T."/>
        </authorList>
    </citation>
    <scope>NUCLEOTIDE SEQUENCE [LARGE SCALE GENOMIC DNA]</scope>
    <source>
        <strain evidence="3 4">DSM 100025</strain>
    </source>
</reference>
<dbReference type="SMART" id="SM00834">
    <property type="entry name" value="CxxC_CXXC_SSSS"/>
    <property type="match status" value="1"/>
</dbReference>
<sequence>MPLYEFTCRSCGHEFELLLMNRDEMEAARCPICQSPDVGKLMSAANVAVGEGRRPGAGRPGPTVQHRRCGGGSCTSVELPGHKK</sequence>
<evidence type="ECO:0000313" key="4">
    <source>
        <dbReference type="Proteomes" id="UP000469346"/>
    </source>
</evidence>
<organism evidence="3 4">
    <name type="scientific">Dissulfurirhabdus thermomarina</name>
    <dbReference type="NCBI Taxonomy" id="1765737"/>
    <lineage>
        <taxon>Bacteria</taxon>
        <taxon>Deltaproteobacteria</taxon>
        <taxon>Dissulfurirhabdaceae</taxon>
        <taxon>Dissulfurirhabdus</taxon>
    </lineage>
</organism>
<dbReference type="InterPro" id="IPR013429">
    <property type="entry name" value="Regulatory_FmdB_Zinc_ribbon"/>
</dbReference>
<evidence type="ECO:0000256" key="1">
    <source>
        <dbReference type="SAM" id="MobiDB-lite"/>
    </source>
</evidence>
<gene>
    <name evidence="3" type="ORF">G3N55_05645</name>
</gene>
<name>A0A6N9TM56_DISTH</name>
<feature type="domain" description="Putative regulatory protein FmdB zinc ribbon" evidence="2">
    <location>
        <begin position="1"/>
        <end position="43"/>
    </location>
</feature>
<accession>A0A6N9TM56</accession>
<keyword evidence="4" id="KW-1185">Reference proteome</keyword>
<proteinExistence type="predicted"/>
<evidence type="ECO:0000313" key="3">
    <source>
        <dbReference type="EMBL" id="NDY42325.1"/>
    </source>
</evidence>
<dbReference type="EMBL" id="JAAGRR010000048">
    <property type="protein sequence ID" value="NDY42325.1"/>
    <property type="molecule type" value="Genomic_DNA"/>
</dbReference>
<dbReference type="Proteomes" id="UP000469346">
    <property type="component" value="Unassembled WGS sequence"/>
</dbReference>
<dbReference type="NCBIfam" id="TIGR02605">
    <property type="entry name" value="CxxC_CxxC_SSSS"/>
    <property type="match status" value="1"/>
</dbReference>
<dbReference type="AlphaFoldDB" id="A0A6N9TM56"/>
<feature type="region of interest" description="Disordered" evidence="1">
    <location>
        <begin position="51"/>
        <end position="84"/>
    </location>
</feature>
<comment type="caution">
    <text evidence="3">The sequence shown here is derived from an EMBL/GenBank/DDBJ whole genome shotgun (WGS) entry which is preliminary data.</text>
</comment>
<evidence type="ECO:0000259" key="2">
    <source>
        <dbReference type="SMART" id="SM00834"/>
    </source>
</evidence>